<proteinExistence type="inferred from homology"/>
<name>A0A977PU13_9CYAN</name>
<reference evidence="4" key="1">
    <citation type="submission" date="2021-04" db="EMBL/GenBank/DDBJ databases">
        <title>Genome sequence of Woronichinia naegeliana from Washington state freshwater lake bloom.</title>
        <authorList>
            <person name="Dreher T.W."/>
        </authorList>
    </citation>
    <scope>NUCLEOTIDE SEQUENCE</scope>
    <source>
        <strain evidence="4">WA131</strain>
    </source>
</reference>
<dbReference type="KEGG" id="wna:KA717_27555"/>
<dbReference type="GO" id="GO:0000166">
    <property type="term" value="F:nucleotide binding"/>
    <property type="evidence" value="ECO:0007669"/>
    <property type="project" value="InterPro"/>
</dbReference>
<dbReference type="PANTHER" id="PTHR43377:SF10">
    <property type="entry name" value="BILIVERDIN REDUCTASE"/>
    <property type="match status" value="1"/>
</dbReference>
<dbReference type="Gene3D" id="3.40.50.720">
    <property type="entry name" value="NAD(P)-binding Rossmann-like Domain"/>
    <property type="match status" value="1"/>
</dbReference>
<dbReference type="Gene3D" id="3.30.360.10">
    <property type="entry name" value="Dihydrodipicolinate Reductase, domain 2"/>
    <property type="match status" value="1"/>
</dbReference>
<dbReference type="EMBL" id="CP073041">
    <property type="protein sequence ID" value="UXE59516.1"/>
    <property type="molecule type" value="Genomic_DNA"/>
</dbReference>
<feature type="domain" description="Gfo/Idh/MocA-like oxidoreductase C-terminal" evidence="3">
    <location>
        <begin position="152"/>
        <end position="333"/>
    </location>
</feature>
<dbReference type="InterPro" id="IPR036291">
    <property type="entry name" value="NAD(P)-bd_dom_sf"/>
</dbReference>
<accession>A0A977PU13</accession>
<dbReference type="Proteomes" id="UP001065613">
    <property type="component" value="Chromosome"/>
</dbReference>
<evidence type="ECO:0000259" key="3">
    <source>
        <dbReference type="Pfam" id="PF02894"/>
    </source>
</evidence>
<evidence type="ECO:0000256" key="1">
    <source>
        <dbReference type="ARBA" id="ARBA00010928"/>
    </source>
</evidence>
<dbReference type="PANTHER" id="PTHR43377">
    <property type="entry name" value="BILIVERDIN REDUCTASE A"/>
    <property type="match status" value="1"/>
</dbReference>
<dbReference type="InterPro" id="IPR004104">
    <property type="entry name" value="Gfo/Idh/MocA-like_OxRdtase_C"/>
</dbReference>
<dbReference type="InterPro" id="IPR000683">
    <property type="entry name" value="Gfo/Idh/MocA-like_OxRdtase_N"/>
</dbReference>
<dbReference type="Pfam" id="PF02894">
    <property type="entry name" value="GFO_IDH_MocA_C"/>
    <property type="match status" value="1"/>
</dbReference>
<gene>
    <name evidence="4" type="ORF">KA717_27555</name>
</gene>
<protein>
    <submittedName>
        <fullName evidence="4">Gfo/Idh/MocA family oxidoreductase</fullName>
    </submittedName>
</protein>
<dbReference type="AlphaFoldDB" id="A0A977PU13"/>
<sequence>MNLASTSVFTDIPCPLRVGIVGTGFAAQRRAEAIQSDPRSQLVWVTGNRPEQTTHFCETFGIEALDSWQQLVNQADLDLILIATINRDHGLIARAALEAGKHVVIEYPLALNYAEGNALQFLAQHQKKLLHVEHIELLGGLHQAIRRYLPAIGEVFYARYATLQCQSPAPQRWTYHCEYFGFPLTAALSRLHRFTDLFGPVFSVTCKSRFWDTSDPAYFRACLCNAQLQFQNGLMADTIYGKGEVFHQADRSFVLHGDRGTLHFEGEVGNLVQGEEITPLEVGSRRGLFMQDTQLVLDHLFEDSPLYVQLEASLYALKVAEACYQSALQGKTVFLAELDREL</sequence>
<dbReference type="SUPFAM" id="SSF51735">
    <property type="entry name" value="NAD(P)-binding Rossmann-fold domains"/>
    <property type="match status" value="1"/>
</dbReference>
<evidence type="ECO:0000259" key="2">
    <source>
        <dbReference type="Pfam" id="PF01408"/>
    </source>
</evidence>
<comment type="similarity">
    <text evidence="1">Belongs to the Gfo/Idh/MocA family.</text>
</comment>
<dbReference type="Pfam" id="PF01408">
    <property type="entry name" value="GFO_IDH_MocA"/>
    <property type="match status" value="1"/>
</dbReference>
<dbReference type="InterPro" id="IPR051450">
    <property type="entry name" value="Gfo/Idh/MocA_Oxidoreductases"/>
</dbReference>
<organism evidence="4">
    <name type="scientific">Woronichinia naegeliana WA131</name>
    <dbReference type="NCBI Taxonomy" id="2824559"/>
    <lineage>
        <taxon>Bacteria</taxon>
        <taxon>Bacillati</taxon>
        <taxon>Cyanobacteriota</taxon>
        <taxon>Cyanophyceae</taxon>
        <taxon>Synechococcales</taxon>
        <taxon>Coelosphaeriaceae</taxon>
        <taxon>Woronichinia</taxon>
    </lineage>
</organism>
<evidence type="ECO:0000313" key="4">
    <source>
        <dbReference type="EMBL" id="UXE59516.1"/>
    </source>
</evidence>
<feature type="domain" description="Gfo/Idh/MocA-like oxidoreductase N-terminal" evidence="2">
    <location>
        <begin position="16"/>
        <end position="134"/>
    </location>
</feature>